<feature type="compositionally biased region" description="Polar residues" evidence="1">
    <location>
        <begin position="234"/>
        <end position="244"/>
    </location>
</feature>
<feature type="region of interest" description="Disordered" evidence="1">
    <location>
        <begin position="62"/>
        <end position="81"/>
    </location>
</feature>
<evidence type="ECO:0000256" key="2">
    <source>
        <dbReference type="SAM" id="Phobius"/>
    </source>
</evidence>
<keyword evidence="2" id="KW-0472">Membrane</keyword>
<name>A0A174PE98_BACUN</name>
<dbReference type="NCBIfam" id="TIGR03779">
    <property type="entry name" value="Bac_Flav_CT_M"/>
    <property type="match status" value="1"/>
</dbReference>
<dbReference type="RefSeq" id="WP_005682969.1">
    <property type="nucleotide sequence ID" value="NZ_CZBF01000002.1"/>
</dbReference>
<keyword evidence="2" id="KW-0812">Transmembrane</keyword>
<feature type="domain" description="Conjugative transposon TraM C-terminal" evidence="3">
    <location>
        <begin position="275"/>
        <end position="423"/>
    </location>
</feature>
<evidence type="ECO:0000256" key="1">
    <source>
        <dbReference type="SAM" id="MobiDB-lite"/>
    </source>
</evidence>
<sequence length="428" mass="47504">MKTDIQKIKKLLGLSGDEPLTPEEKRRRAKFVIYPLFFLMFAGAILLIYAPTQKEREEAGKGLGFNTEIPSPEEARMEGNKVSAYERDALAKKERKRKDTFQEMSELFNRKRNDTLRVAQGGVNVELPPEPEAMTPRSPVRSSTEAYRNMNRSLHTIHEPRDHPQDKELLRRIENLEKRQSGEHPDGGGQSLEEKMALMEKSYELAARYNGKQTTAAPAADRKERTAARPVKQVRQQVVSSLSRPMNDEEGISGERNTGFHTPIGKTLSPDRNTIAACVHGTQTVSDGQALRLRLLEPMAVDDRLIPKGTLLTGSARIQGERLDVLVETVEYKGAVIPVELEVYDADGGQGILVPNSLEYDAVREIAANMGTSMGSSINISTDAGAQIASDVGKGVIQGVSQYVTKRMRTVKITLKAGHRLLLHTPER</sequence>
<dbReference type="Proteomes" id="UP000095788">
    <property type="component" value="Unassembled WGS sequence"/>
</dbReference>
<organism evidence="4 5">
    <name type="scientific">Bacteroides uniformis</name>
    <dbReference type="NCBI Taxonomy" id="820"/>
    <lineage>
        <taxon>Bacteria</taxon>
        <taxon>Pseudomonadati</taxon>
        <taxon>Bacteroidota</taxon>
        <taxon>Bacteroidia</taxon>
        <taxon>Bacteroidales</taxon>
        <taxon>Bacteroidaceae</taxon>
        <taxon>Bacteroides</taxon>
    </lineage>
</organism>
<evidence type="ECO:0000259" key="3">
    <source>
        <dbReference type="Pfam" id="PF12508"/>
    </source>
</evidence>
<reference evidence="4 5" key="1">
    <citation type="submission" date="2015-09" db="EMBL/GenBank/DDBJ databases">
        <authorList>
            <consortium name="Pathogen Informatics"/>
        </authorList>
    </citation>
    <scope>NUCLEOTIDE SEQUENCE [LARGE SCALE GENOMIC DNA]</scope>
    <source>
        <strain evidence="4 5">2789STDY5834942</strain>
    </source>
</reference>
<feature type="transmembrane region" description="Helical" evidence="2">
    <location>
        <begin position="31"/>
        <end position="50"/>
    </location>
</feature>
<evidence type="ECO:0000313" key="4">
    <source>
        <dbReference type="EMBL" id="CUP56725.1"/>
    </source>
</evidence>
<dbReference type="AlphaFoldDB" id="A0A174PE98"/>
<accession>A0A174PE98</accession>
<evidence type="ECO:0000313" key="5">
    <source>
        <dbReference type="Proteomes" id="UP000095788"/>
    </source>
</evidence>
<feature type="region of interest" description="Disordered" evidence="1">
    <location>
        <begin position="212"/>
        <end position="266"/>
    </location>
</feature>
<dbReference type="InterPro" id="IPR022187">
    <property type="entry name" value="Conjug_transposon_TraM"/>
</dbReference>
<protein>
    <submittedName>
        <fullName evidence="4">Conjugate transposon protein</fullName>
    </submittedName>
</protein>
<gene>
    <name evidence="4" type="ORF">ERS852554_01059</name>
</gene>
<proteinExistence type="predicted"/>
<dbReference type="EMBL" id="CZBF01000002">
    <property type="protein sequence ID" value="CUP56725.1"/>
    <property type="molecule type" value="Genomic_DNA"/>
</dbReference>
<dbReference type="Pfam" id="PF12508">
    <property type="entry name" value="Transposon_TraM"/>
    <property type="match status" value="1"/>
</dbReference>
<dbReference type="InterPro" id="IPR055407">
    <property type="entry name" value="TraM_C"/>
</dbReference>
<keyword evidence="2" id="KW-1133">Transmembrane helix</keyword>
<dbReference type="GeneID" id="75111490"/>